<sequence length="547" mass="60425">MGPIAQGTVNACLLPICSLHGAAVVTVEGIGSTKTKLHPVQERIAKAHGSQCGFCTPGMVMSMYALLRNKPQPTMEDIREALGGNLCRCTGYWHIVDGFKTFCAASECCQNGQGRNNGCVENGSTHQDEETDISDTLFRMDDVLPLDPSQDLISPPELRDELEKAVQELDQEKSKTYQALRQTLHCLAGKQTRNMATIRGNTLSANPKYDHNCILAAAGCSVHDGSREIPLNEELFTGFGKTSLRPDEVLFSVHIPHSSPWEFISAFPQAQRREFAFSIVNAGMKVVFAEDTDVVQSLNIYYGGVGPTLVKAGHTCEELAGRSWDEELLGEACRLLGDEVTLSPSAHGGKVEFWKTLTLSFLFKFYLQMLQELRQKGVGISDLPLEYLSALKPFKNEVSQGQQSYQATGEAKYYNDMPTFQEELFLVMVTSSRAHANVTVRNRRLWFDNVEELFPEEEVRSTWGGRSSSLCRAERTGKWTCMRPASIQRSLRKWLGITLGVDANKITCHVKRLGGGFGGKVMKIGSLAVITTTAAHKTGRVVRCVLE</sequence>
<evidence type="ECO:0000313" key="5">
    <source>
        <dbReference type="EMBL" id="KAJ8351567.1"/>
    </source>
</evidence>
<dbReference type="SUPFAM" id="SSF54665">
    <property type="entry name" value="CO dehydrogenase molybdoprotein N-domain-like"/>
    <property type="match status" value="1"/>
</dbReference>
<dbReference type="Pfam" id="PF03450">
    <property type="entry name" value="CO_deh_flav_C"/>
    <property type="match status" value="1"/>
</dbReference>
<dbReference type="Gene3D" id="1.10.150.120">
    <property type="entry name" value="[2Fe-2S]-binding domain"/>
    <property type="match status" value="1"/>
</dbReference>
<dbReference type="InterPro" id="IPR037165">
    <property type="entry name" value="AldOxase/xan_DH_Mopterin-bd_sf"/>
</dbReference>
<dbReference type="Gene3D" id="3.10.20.30">
    <property type="match status" value="1"/>
</dbReference>
<comment type="cofactor">
    <cofactor evidence="1">
        <name>FAD</name>
        <dbReference type="ChEBI" id="CHEBI:57692"/>
    </cofactor>
</comment>
<dbReference type="Pfam" id="PF00941">
    <property type="entry name" value="FAD_binding_5"/>
    <property type="match status" value="1"/>
</dbReference>
<dbReference type="InterPro" id="IPR036683">
    <property type="entry name" value="CO_DH_flav_C_dom_sf"/>
</dbReference>
<organism evidence="5 6">
    <name type="scientific">Synaphobranchus kaupii</name>
    <name type="common">Kaup's arrowtooth eel</name>
    <dbReference type="NCBI Taxonomy" id="118154"/>
    <lineage>
        <taxon>Eukaryota</taxon>
        <taxon>Metazoa</taxon>
        <taxon>Chordata</taxon>
        <taxon>Craniata</taxon>
        <taxon>Vertebrata</taxon>
        <taxon>Euteleostomi</taxon>
        <taxon>Actinopterygii</taxon>
        <taxon>Neopterygii</taxon>
        <taxon>Teleostei</taxon>
        <taxon>Anguilliformes</taxon>
        <taxon>Synaphobranchidae</taxon>
        <taxon>Synaphobranchus</taxon>
    </lineage>
</organism>
<dbReference type="Proteomes" id="UP001152622">
    <property type="component" value="Chromosome 8"/>
</dbReference>
<dbReference type="FunFam" id="3.30.390.50:FF:000001">
    <property type="entry name" value="Xanthine dehydrogenase oxidase"/>
    <property type="match status" value="1"/>
</dbReference>
<keyword evidence="3" id="KW-0274">FAD</keyword>
<gene>
    <name evidence="5" type="ORF">SKAU_G00230430</name>
</gene>
<proteinExistence type="predicted"/>
<dbReference type="GO" id="GO:0005506">
    <property type="term" value="F:iron ion binding"/>
    <property type="evidence" value="ECO:0007669"/>
    <property type="project" value="InterPro"/>
</dbReference>
<dbReference type="InterPro" id="IPR008274">
    <property type="entry name" value="AldOxase/xan_DH_MoCoBD1"/>
</dbReference>
<dbReference type="InterPro" id="IPR012675">
    <property type="entry name" value="Beta-grasp_dom_sf"/>
</dbReference>
<dbReference type="FunFam" id="3.30.465.10:FF:000004">
    <property type="entry name" value="Xanthine dehydrogenase/oxidase"/>
    <property type="match status" value="1"/>
</dbReference>
<accession>A0A9Q1ISX5</accession>
<evidence type="ECO:0000256" key="3">
    <source>
        <dbReference type="ARBA" id="ARBA00022827"/>
    </source>
</evidence>
<feature type="domain" description="CO dehydrogenase flavoprotein C-terminal" evidence="4">
    <location>
        <begin position="265"/>
        <end position="369"/>
    </location>
</feature>
<dbReference type="Gene3D" id="3.30.390.50">
    <property type="entry name" value="CO dehydrogenase flavoprotein, C-terminal domain"/>
    <property type="match status" value="1"/>
</dbReference>
<dbReference type="InterPro" id="IPR005107">
    <property type="entry name" value="CO_DH_flav_C"/>
</dbReference>
<protein>
    <recommendedName>
        <fullName evidence="4">CO dehydrogenase flavoprotein C-terminal domain-containing protein</fullName>
    </recommendedName>
</protein>
<keyword evidence="2" id="KW-0285">Flavoprotein</keyword>
<dbReference type="AlphaFoldDB" id="A0A9Q1ISX5"/>
<keyword evidence="6" id="KW-1185">Reference proteome</keyword>
<dbReference type="SUPFAM" id="SSF56003">
    <property type="entry name" value="Molybdenum cofactor-binding domain"/>
    <property type="match status" value="1"/>
</dbReference>
<dbReference type="SUPFAM" id="SSF56176">
    <property type="entry name" value="FAD-binding/transporter-associated domain-like"/>
    <property type="match status" value="1"/>
</dbReference>
<dbReference type="OrthoDB" id="8300278at2759"/>
<dbReference type="Pfam" id="PF02738">
    <property type="entry name" value="MoCoBD_1"/>
    <property type="match status" value="1"/>
</dbReference>
<dbReference type="InterPro" id="IPR036884">
    <property type="entry name" value="2Fe-2S-bd_dom_sf"/>
</dbReference>
<dbReference type="Gene3D" id="3.30.465.10">
    <property type="match status" value="1"/>
</dbReference>
<evidence type="ECO:0000259" key="4">
    <source>
        <dbReference type="SMART" id="SM01092"/>
    </source>
</evidence>
<evidence type="ECO:0000256" key="1">
    <source>
        <dbReference type="ARBA" id="ARBA00001974"/>
    </source>
</evidence>
<comment type="caution">
    <text evidence="5">The sequence shown here is derived from an EMBL/GenBank/DDBJ whole genome shotgun (WGS) entry which is preliminary data.</text>
</comment>
<dbReference type="Pfam" id="PF01799">
    <property type="entry name" value="Fer2_2"/>
    <property type="match status" value="1"/>
</dbReference>
<evidence type="ECO:0000256" key="2">
    <source>
        <dbReference type="ARBA" id="ARBA00022630"/>
    </source>
</evidence>
<dbReference type="PANTHER" id="PTHR45444:SF3">
    <property type="entry name" value="XANTHINE DEHYDROGENASE"/>
    <property type="match status" value="1"/>
</dbReference>
<dbReference type="InterPro" id="IPR002888">
    <property type="entry name" value="2Fe-2S-bd"/>
</dbReference>
<dbReference type="PANTHER" id="PTHR45444">
    <property type="entry name" value="XANTHINE DEHYDROGENASE"/>
    <property type="match status" value="1"/>
</dbReference>
<name>A0A9Q1ISX5_SYNKA</name>
<dbReference type="InterPro" id="IPR036318">
    <property type="entry name" value="FAD-bd_PCMH-like_sf"/>
</dbReference>
<dbReference type="Gene3D" id="3.90.1170.50">
    <property type="entry name" value="Aldehyde oxidase/xanthine dehydrogenase, a/b hammerhead"/>
    <property type="match status" value="1"/>
</dbReference>
<dbReference type="FunFam" id="1.10.150.120:FF:000001">
    <property type="entry name" value="Aldehyde oxidase 1"/>
    <property type="match status" value="1"/>
</dbReference>
<dbReference type="InterPro" id="IPR002346">
    <property type="entry name" value="Mopterin_DH_FAD-bd"/>
</dbReference>
<reference evidence="5" key="1">
    <citation type="journal article" date="2023" name="Science">
        <title>Genome structures resolve the early diversification of teleost fishes.</title>
        <authorList>
            <person name="Parey E."/>
            <person name="Louis A."/>
            <person name="Montfort J."/>
            <person name="Bouchez O."/>
            <person name="Roques C."/>
            <person name="Iampietro C."/>
            <person name="Lluch J."/>
            <person name="Castinel A."/>
            <person name="Donnadieu C."/>
            <person name="Desvignes T."/>
            <person name="Floi Bucao C."/>
            <person name="Jouanno E."/>
            <person name="Wen M."/>
            <person name="Mejri S."/>
            <person name="Dirks R."/>
            <person name="Jansen H."/>
            <person name="Henkel C."/>
            <person name="Chen W.J."/>
            <person name="Zahm M."/>
            <person name="Cabau C."/>
            <person name="Klopp C."/>
            <person name="Thompson A.W."/>
            <person name="Robinson-Rechavi M."/>
            <person name="Braasch I."/>
            <person name="Lecointre G."/>
            <person name="Bobe J."/>
            <person name="Postlethwait J.H."/>
            <person name="Berthelot C."/>
            <person name="Roest Crollius H."/>
            <person name="Guiguen Y."/>
        </authorList>
    </citation>
    <scope>NUCLEOTIDE SEQUENCE</scope>
    <source>
        <strain evidence="5">WJC10195</strain>
    </source>
</reference>
<dbReference type="InterPro" id="IPR016208">
    <property type="entry name" value="Ald_Oxase/xanthine_DH-like"/>
</dbReference>
<dbReference type="SMART" id="SM01092">
    <property type="entry name" value="CO_deh_flav_C"/>
    <property type="match status" value="1"/>
</dbReference>
<evidence type="ECO:0000313" key="6">
    <source>
        <dbReference type="Proteomes" id="UP001152622"/>
    </source>
</evidence>
<dbReference type="GO" id="GO:0016491">
    <property type="term" value="F:oxidoreductase activity"/>
    <property type="evidence" value="ECO:0007669"/>
    <property type="project" value="InterPro"/>
</dbReference>
<dbReference type="EMBL" id="JAINUF010000008">
    <property type="protein sequence ID" value="KAJ8351567.1"/>
    <property type="molecule type" value="Genomic_DNA"/>
</dbReference>
<dbReference type="InterPro" id="IPR036856">
    <property type="entry name" value="Ald_Oxase/Xan_DH_a/b_sf"/>
</dbReference>
<dbReference type="SUPFAM" id="SSF55447">
    <property type="entry name" value="CO dehydrogenase flavoprotein C-terminal domain-like"/>
    <property type="match status" value="1"/>
</dbReference>
<dbReference type="GO" id="GO:0050660">
    <property type="term" value="F:flavin adenine dinucleotide binding"/>
    <property type="evidence" value="ECO:0007669"/>
    <property type="project" value="InterPro"/>
</dbReference>
<dbReference type="InterPro" id="IPR016169">
    <property type="entry name" value="FAD-bd_PCMH_sub2"/>
</dbReference>
<dbReference type="Gene3D" id="3.30.365.10">
    <property type="entry name" value="Aldehyde oxidase/xanthine dehydrogenase, molybdopterin binding domain"/>
    <property type="match status" value="1"/>
</dbReference>
<dbReference type="SUPFAM" id="SSF47741">
    <property type="entry name" value="CO dehydrogenase ISP C-domain like"/>
    <property type="match status" value="1"/>
</dbReference>